<dbReference type="Gene3D" id="3.30.1360.170">
    <property type="match status" value="1"/>
</dbReference>
<keyword evidence="3 6" id="KW-0545">Nucleotide biosynthesis</keyword>
<dbReference type="NCBIfam" id="TIGR02170">
    <property type="entry name" value="thyX"/>
    <property type="match status" value="1"/>
</dbReference>
<dbReference type="GO" id="GO:0050660">
    <property type="term" value="F:flavin adenine dinucleotide binding"/>
    <property type="evidence" value="ECO:0007669"/>
    <property type="project" value="UniProtKB-UniRule"/>
</dbReference>
<dbReference type="Gene3D" id="6.10.140.450">
    <property type="match status" value="1"/>
</dbReference>
<feature type="binding site" evidence="6">
    <location>
        <position position="72"/>
    </location>
    <ligand>
        <name>FAD</name>
        <dbReference type="ChEBI" id="CHEBI:57692"/>
        <note>ligand shared between neighboring subunits</note>
    </ligand>
</feature>
<evidence type="ECO:0000256" key="1">
    <source>
        <dbReference type="ARBA" id="ARBA00022603"/>
    </source>
</evidence>
<evidence type="ECO:0000256" key="6">
    <source>
        <dbReference type="HAMAP-Rule" id="MF_01408"/>
    </source>
</evidence>
<dbReference type="EMBL" id="CP069534">
    <property type="protein sequence ID" value="QRP69705.1"/>
    <property type="molecule type" value="Genomic_DNA"/>
</dbReference>
<dbReference type="PANTHER" id="PTHR34934">
    <property type="entry name" value="FLAVIN-DEPENDENT THYMIDYLATE SYNTHASE"/>
    <property type="match status" value="1"/>
</dbReference>
<dbReference type="PROSITE" id="PS51331">
    <property type="entry name" value="THYX"/>
    <property type="match status" value="1"/>
</dbReference>
<evidence type="ECO:0000256" key="4">
    <source>
        <dbReference type="ARBA" id="ARBA00022827"/>
    </source>
</evidence>
<dbReference type="SUPFAM" id="SSF69796">
    <property type="entry name" value="Thymidylate synthase-complementing protein Thy1"/>
    <property type="match status" value="1"/>
</dbReference>
<dbReference type="OrthoDB" id="9780625at2"/>
<dbReference type="Pfam" id="PF02511">
    <property type="entry name" value="Thy1"/>
    <property type="match status" value="1"/>
</dbReference>
<dbReference type="EC" id="2.1.1.148" evidence="6"/>
<comment type="catalytic activity">
    <reaction evidence="6">
        <text>dUMP + (6R)-5,10-methylene-5,6,7,8-tetrahydrofolate + NADPH + H(+) = dTMP + (6S)-5,6,7,8-tetrahydrofolate + NADP(+)</text>
        <dbReference type="Rhea" id="RHEA:29043"/>
        <dbReference type="ChEBI" id="CHEBI:15378"/>
        <dbReference type="ChEBI" id="CHEBI:15636"/>
        <dbReference type="ChEBI" id="CHEBI:57453"/>
        <dbReference type="ChEBI" id="CHEBI:57783"/>
        <dbReference type="ChEBI" id="CHEBI:58349"/>
        <dbReference type="ChEBI" id="CHEBI:63528"/>
        <dbReference type="ChEBI" id="CHEBI:246422"/>
        <dbReference type="EC" id="2.1.1.148"/>
    </reaction>
</comment>
<feature type="binding site" evidence="6">
    <location>
        <begin position="189"/>
        <end position="191"/>
    </location>
    <ligand>
        <name>FAD</name>
        <dbReference type="ChEBI" id="CHEBI:57692"/>
        <note>ligand shared between neighboring subunits</note>
    </ligand>
</feature>
<keyword evidence="1 6" id="KW-0489">Methyltransferase</keyword>
<evidence type="ECO:0000256" key="2">
    <source>
        <dbReference type="ARBA" id="ARBA00022630"/>
    </source>
</evidence>
<feature type="active site" description="Involved in ionization of N3 of dUMP, leading to its activation" evidence="6">
    <location>
        <position position="200"/>
    </location>
</feature>
<dbReference type="Proteomes" id="UP000617681">
    <property type="component" value="Chromosome"/>
</dbReference>
<keyword evidence="6 7" id="KW-0808">Transferase</keyword>
<keyword evidence="4 6" id="KW-0274">FAD</keyword>
<keyword evidence="5 6" id="KW-0521">NADP</keyword>
<dbReference type="EMBL" id="CP066007">
    <property type="protein sequence ID" value="QQB45541.1"/>
    <property type="molecule type" value="Genomic_DNA"/>
</dbReference>
<evidence type="ECO:0000256" key="5">
    <source>
        <dbReference type="ARBA" id="ARBA00022857"/>
    </source>
</evidence>
<feature type="binding site" description="in other chain" evidence="6">
    <location>
        <begin position="104"/>
        <end position="108"/>
    </location>
    <ligand>
        <name>dUMP</name>
        <dbReference type="ChEBI" id="CHEBI:246422"/>
        <note>ligand shared between dimeric partners</note>
    </ligand>
</feature>
<evidence type="ECO:0000313" key="9">
    <source>
        <dbReference type="Proteomes" id="UP000596145"/>
    </source>
</evidence>
<evidence type="ECO:0000313" key="8">
    <source>
        <dbReference type="EMBL" id="QRP69705.1"/>
    </source>
</evidence>
<gene>
    <name evidence="6" type="primary">thyX</name>
    <name evidence="7" type="ORF">I6I10_08450</name>
    <name evidence="8" type="ORF">I6J21_07695</name>
</gene>
<dbReference type="GO" id="GO:0032259">
    <property type="term" value="P:methylation"/>
    <property type="evidence" value="ECO:0007669"/>
    <property type="project" value="UniProtKB-KW"/>
</dbReference>
<feature type="binding site" evidence="6">
    <location>
        <position position="195"/>
    </location>
    <ligand>
        <name>FAD</name>
        <dbReference type="ChEBI" id="CHEBI:57692"/>
        <note>ligand shared between neighboring subunits</note>
    </ligand>
</feature>
<feature type="binding site" description="in other chain" evidence="6">
    <location>
        <position position="173"/>
    </location>
    <ligand>
        <name>dUMP</name>
        <dbReference type="ChEBI" id="CHEBI:246422"/>
        <note>ligand shared between dimeric partners</note>
    </ligand>
</feature>
<reference evidence="7 9" key="1">
    <citation type="submission" date="2020-12" db="EMBL/GenBank/DDBJ databases">
        <title>FDA dAtabase for Regulatory Grade micrObial Sequences (FDA-ARGOS): Supporting development and validation of Infectious Disease Dx tests.</title>
        <authorList>
            <person name="Sproer C."/>
            <person name="Gronow S."/>
            <person name="Severitt S."/>
            <person name="Schroder I."/>
            <person name="Tallon L."/>
            <person name="Sadzewicz L."/>
            <person name="Zhao X."/>
            <person name="Boylan J."/>
            <person name="Ott S."/>
            <person name="Bowen H."/>
            <person name="Vavikolanu K."/>
            <person name="Mehta A."/>
            <person name="Aluvathingal J."/>
            <person name="Nadendla S."/>
            <person name="Lowell S."/>
            <person name="Myers T."/>
            <person name="Yan Y."/>
            <person name="Sichtig H."/>
        </authorList>
    </citation>
    <scope>NUCLEOTIDE SEQUENCE [LARGE SCALE GENOMIC DNA]</scope>
    <source>
        <strain evidence="7 9">FDAARGOS_1053</strain>
        <strain evidence="8">FDAARGOS_1191</strain>
    </source>
</reference>
<name>A0A7T4JU78_9CORY</name>
<comment type="similarity">
    <text evidence="6">Belongs to the thymidylate synthase ThyX family.</text>
</comment>
<dbReference type="GO" id="GO:0004799">
    <property type="term" value="F:thymidylate synthase activity"/>
    <property type="evidence" value="ECO:0007669"/>
    <property type="project" value="TreeGrafter"/>
</dbReference>
<accession>A0A7T4JU78</accession>
<organism evidence="7 9">
    <name type="scientific">Corynebacterium glucuronolyticum</name>
    <dbReference type="NCBI Taxonomy" id="39791"/>
    <lineage>
        <taxon>Bacteria</taxon>
        <taxon>Bacillati</taxon>
        <taxon>Actinomycetota</taxon>
        <taxon>Actinomycetes</taxon>
        <taxon>Mycobacteriales</taxon>
        <taxon>Corynebacteriaceae</taxon>
        <taxon>Corynebacterium</taxon>
    </lineage>
</organism>
<dbReference type="AlphaFoldDB" id="A0A7T4JU78"/>
<sequence>MATHADLSVELIALTEFHKPEGIEWTTDAVDSPEALVEFAGRACYETFNKPNPRTSTNAAYVRHIMEVGHLSLLEHASASMYVRGISRSATHELVRHRHFSFSQLSQRFVHPGETEVVVPDEIAGDEQLERLFMRTVDDTRFAFEEILSSLEQKLSDEPNALLRMKQARQAARAVLPNATESRIVVTGNLRAWRHFIGMRATEHADKEIRTLAVECLKILAKECPVVFGDFEVTRLSDGSEMATSPYVTDF</sequence>
<dbReference type="UniPathway" id="UPA00575"/>
<dbReference type="GO" id="GO:0006231">
    <property type="term" value="P:dTMP biosynthetic process"/>
    <property type="evidence" value="ECO:0007669"/>
    <property type="project" value="UniProtKB-UniRule"/>
</dbReference>
<dbReference type="RefSeq" id="WP_005389695.1">
    <property type="nucleotide sequence ID" value="NZ_CP066007.1"/>
</dbReference>
<dbReference type="GO" id="GO:0050797">
    <property type="term" value="F:thymidylate synthase (FAD) activity"/>
    <property type="evidence" value="ECO:0007669"/>
    <property type="project" value="UniProtKB-UniRule"/>
</dbReference>
<feature type="binding site" evidence="6">
    <location>
        <begin position="93"/>
        <end position="96"/>
    </location>
    <ligand>
        <name>dUMP</name>
        <dbReference type="ChEBI" id="CHEBI:246422"/>
        <note>ligand shared between dimeric partners</note>
    </ligand>
</feature>
<evidence type="ECO:0000256" key="3">
    <source>
        <dbReference type="ARBA" id="ARBA00022727"/>
    </source>
</evidence>
<evidence type="ECO:0000313" key="7">
    <source>
        <dbReference type="EMBL" id="QQB45541.1"/>
    </source>
</evidence>
<dbReference type="GO" id="GO:0006235">
    <property type="term" value="P:dTTP biosynthetic process"/>
    <property type="evidence" value="ECO:0007669"/>
    <property type="project" value="UniProtKB-UniRule"/>
</dbReference>
<feature type="binding site" evidence="6">
    <location>
        <begin position="96"/>
        <end position="98"/>
    </location>
    <ligand>
        <name>FAD</name>
        <dbReference type="ChEBI" id="CHEBI:57692"/>
        <note>ligand shared between neighboring subunits</note>
    </ligand>
</feature>
<keyword evidence="2 6" id="KW-0285">Flavoprotein</keyword>
<comment type="subunit">
    <text evidence="6">Homotetramer.</text>
</comment>
<feature type="binding site" evidence="6">
    <location>
        <position position="104"/>
    </location>
    <ligand>
        <name>FAD</name>
        <dbReference type="ChEBI" id="CHEBI:57692"/>
        <note>ligand shared between neighboring subunits</note>
    </ligand>
</feature>
<dbReference type="InterPro" id="IPR003669">
    <property type="entry name" value="Thymidylate_synthase_ThyX"/>
</dbReference>
<proteinExistence type="inferred from homology"/>
<dbReference type="GeneID" id="92760292"/>
<dbReference type="CDD" id="cd20175">
    <property type="entry name" value="ThyX"/>
    <property type="match status" value="1"/>
</dbReference>
<comment type="cofactor">
    <cofactor evidence="6">
        <name>FAD</name>
        <dbReference type="ChEBI" id="CHEBI:57692"/>
    </cofactor>
    <text evidence="6">Binds 4 FAD per tetramer. Each FAD binding site is formed by three monomers.</text>
</comment>
<feature type="binding site" evidence="6">
    <location>
        <position position="200"/>
    </location>
    <ligand>
        <name>dUMP</name>
        <dbReference type="ChEBI" id="CHEBI:246422"/>
        <note>ligand shared between dimeric partners</note>
    </ligand>
</feature>
<dbReference type="PANTHER" id="PTHR34934:SF1">
    <property type="entry name" value="FLAVIN-DEPENDENT THYMIDYLATE SYNTHASE"/>
    <property type="match status" value="1"/>
</dbReference>
<dbReference type="HAMAP" id="MF_01408">
    <property type="entry name" value="ThyX"/>
    <property type="match status" value="1"/>
</dbReference>
<dbReference type="GO" id="GO:0070402">
    <property type="term" value="F:NADPH binding"/>
    <property type="evidence" value="ECO:0007669"/>
    <property type="project" value="TreeGrafter"/>
</dbReference>
<dbReference type="Gene3D" id="3.30.70.3180">
    <property type="match status" value="1"/>
</dbReference>
<dbReference type="InterPro" id="IPR036098">
    <property type="entry name" value="Thymidylate_synthase_ThyX_sf"/>
</dbReference>
<dbReference type="Proteomes" id="UP000596145">
    <property type="component" value="Chromosome"/>
</dbReference>
<comment type="pathway">
    <text evidence="6">Pyrimidine metabolism; dTTP biosynthesis.</text>
</comment>
<protein>
    <recommendedName>
        <fullName evidence="6">Flavin-dependent thymidylate synthase</fullName>
        <shortName evidence="6">FDTS</shortName>
        <ecNumber evidence="6">2.1.1.148</ecNumber>
    </recommendedName>
    <alternativeName>
        <fullName evidence="6">FAD-dependent thymidylate synthase</fullName>
    </alternativeName>
    <alternativeName>
        <fullName evidence="6">Thymidylate synthase ThyX</fullName>
        <shortName evidence="6">TS</shortName>
        <shortName evidence="6">TSase</shortName>
    </alternativeName>
</protein>
<comment type="function">
    <text evidence="6">Catalyzes the reductive methylation of 2'-deoxyuridine-5'-monophosphate (dUMP) to 2'-deoxythymidine-5'-monophosphate (dTMP) while utilizing 5,10-methylenetetrahydrofolate (mTHF) as the methyl donor, and NADPH and FADH(2) as the reductant.</text>
</comment>